<proteinExistence type="predicted"/>
<feature type="compositionally biased region" description="Polar residues" evidence="1">
    <location>
        <begin position="51"/>
        <end position="62"/>
    </location>
</feature>
<feature type="region of interest" description="Disordered" evidence="1">
    <location>
        <begin position="21"/>
        <end position="70"/>
    </location>
</feature>
<protein>
    <submittedName>
        <fullName evidence="3">Uncharacterized protein</fullName>
    </submittedName>
</protein>
<dbReference type="EMBL" id="MBFR01000241">
    <property type="protein sequence ID" value="PVU90705.1"/>
    <property type="molecule type" value="Genomic_DNA"/>
</dbReference>
<organism evidence="3 4">
    <name type="scientific">Smittium simulii</name>
    <dbReference type="NCBI Taxonomy" id="133385"/>
    <lineage>
        <taxon>Eukaryota</taxon>
        <taxon>Fungi</taxon>
        <taxon>Fungi incertae sedis</taxon>
        <taxon>Zoopagomycota</taxon>
        <taxon>Kickxellomycotina</taxon>
        <taxon>Harpellomycetes</taxon>
        <taxon>Harpellales</taxon>
        <taxon>Legeriomycetaceae</taxon>
        <taxon>Smittium</taxon>
    </lineage>
</organism>
<keyword evidence="2" id="KW-0812">Transmembrane</keyword>
<evidence type="ECO:0000256" key="2">
    <source>
        <dbReference type="SAM" id="Phobius"/>
    </source>
</evidence>
<feature type="transmembrane region" description="Helical" evidence="2">
    <location>
        <begin position="497"/>
        <end position="518"/>
    </location>
</feature>
<keyword evidence="2" id="KW-0472">Membrane</keyword>
<dbReference type="Proteomes" id="UP000245383">
    <property type="component" value="Unassembled WGS sequence"/>
</dbReference>
<feature type="compositionally biased region" description="Polar residues" evidence="1">
    <location>
        <begin position="148"/>
        <end position="158"/>
    </location>
</feature>
<evidence type="ECO:0000313" key="3">
    <source>
        <dbReference type="EMBL" id="PVU90705.1"/>
    </source>
</evidence>
<evidence type="ECO:0000256" key="1">
    <source>
        <dbReference type="SAM" id="MobiDB-lite"/>
    </source>
</evidence>
<feature type="region of interest" description="Disordered" evidence="1">
    <location>
        <begin position="132"/>
        <end position="160"/>
    </location>
</feature>
<gene>
    <name evidence="3" type="ORF">BB561_004766</name>
</gene>
<comment type="caution">
    <text evidence="3">The sequence shown here is derived from an EMBL/GenBank/DDBJ whole genome shotgun (WGS) entry which is preliminary data.</text>
</comment>
<sequence>MGRLDKLKNIKRITKIFQKKDNDEKKVDDNQYLAAEPKNSDKIKVYASEPETVNSHRVQKNTKNSETKKDKTSKLFQMFTDAPKKIRKSVSAQPTQSSMQYKQTENYMSNFEQVIESERKIDLLDTDTMLGEGQNNVSHTDLNKSRDLSPNNPILSASSKRKSGELNANFILENEKNSYKQRDLSDNKNYQIDNTQKDSGLQARMNKSNLEAIAGEGVAVGIVIPSNKVKFAQAETATSDNNKVIAKNVNNSLASIEKNNTLASKQNQKEDADFVAVDLGSPNTRYSNRFFSGLNITKSDKKQYRQSTNVMFNKNEKKNVKSKSRYSSYTLDVSLNLESDDSLNQRLQLDDYTDKNKNHRNNSELNSNKDDLTEQKNKKLLGRDFASMYNQLEKSNKRQSKRISKQVHDIDKESLLKSNNLRKIMITNRILILILSIVTFVLVAASSYLSNTPNQKSVIYSTIVYMLATITSIIFSLSFFVMYYNSYKFEYCDQKKIKLITLLDSVMSLLWILSISIVSSNMGCLASNDLKW</sequence>
<name>A0A2T9YEG7_9FUNG</name>
<feature type="transmembrane region" description="Helical" evidence="2">
    <location>
        <begin position="430"/>
        <end position="450"/>
    </location>
</feature>
<keyword evidence="2" id="KW-1133">Transmembrane helix</keyword>
<accession>A0A2T9YEG7</accession>
<evidence type="ECO:0000313" key="4">
    <source>
        <dbReference type="Proteomes" id="UP000245383"/>
    </source>
</evidence>
<reference evidence="3 4" key="1">
    <citation type="journal article" date="2018" name="MBio">
        <title>Comparative Genomics Reveals the Core Gene Toolbox for the Fungus-Insect Symbiosis.</title>
        <authorList>
            <person name="Wang Y."/>
            <person name="Stata M."/>
            <person name="Wang W."/>
            <person name="Stajich J.E."/>
            <person name="White M.M."/>
            <person name="Moncalvo J.M."/>
        </authorList>
    </citation>
    <scope>NUCLEOTIDE SEQUENCE [LARGE SCALE GENOMIC DNA]</scope>
    <source>
        <strain evidence="3 4">SWE-8-4</strain>
    </source>
</reference>
<dbReference type="AlphaFoldDB" id="A0A2T9YEG7"/>
<keyword evidence="4" id="KW-1185">Reference proteome</keyword>
<feature type="transmembrane region" description="Helical" evidence="2">
    <location>
        <begin position="462"/>
        <end position="485"/>
    </location>
</feature>
<feature type="region of interest" description="Disordered" evidence="1">
    <location>
        <begin position="350"/>
        <end position="373"/>
    </location>
</feature>